<evidence type="ECO:0000256" key="1">
    <source>
        <dbReference type="SAM" id="MobiDB-lite"/>
    </source>
</evidence>
<proteinExistence type="predicted"/>
<protein>
    <submittedName>
        <fullName evidence="2">Uncharacterized protein YggE</fullName>
    </submittedName>
</protein>
<dbReference type="PANTHER" id="PTHR34387:SF2">
    <property type="entry name" value="SLR1258 PROTEIN"/>
    <property type="match status" value="1"/>
</dbReference>
<sequence>MIITVAGEHRAAHPPELGTLTVRIAVEDADAAAAMAALTREADRLTAEVDALRQAEPSPVVSSAVQAPGTRSWRPWNERGESQPPRHEASVRASVTFDDVGALAGWASRWGERDGWSLDEVAWSLTDAVRARLEAAALRAAVTDARRRAEAIAAECGTGRVTVLDVADAGLLPGGGAPDPRVEAMVRAFGQDTGEGVAVAPEDVEVLVRLHVRFEA</sequence>
<evidence type="ECO:0000313" key="2">
    <source>
        <dbReference type="EMBL" id="MBB5847717.1"/>
    </source>
</evidence>
<organism evidence="2 3">
    <name type="scientific">Micrococcus endophyticus</name>
    <dbReference type="NCBI Taxonomy" id="455343"/>
    <lineage>
        <taxon>Bacteria</taxon>
        <taxon>Bacillati</taxon>
        <taxon>Actinomycetota</taxon>
        <taxon>Actinomycetes</taxon>
        <taxon>Micrococcales</taxon>
        <taxon>Micrococcaceae</taxon>
        <taxon>Micrococcus</taxon>
    </lineage>
</organism>
<dbReference type="EMBL" id="JACHMW010000001">
    <property type="protein sequence ID" value="MBB5847717.1"/>
    <property type="molecule type" value="Genomic_DNA"/>
</dbReference>
<dbReference type="Gene3D" id="3.30.70.2970">
    <property type="entry name" value="Protein of unknown function (DUF541), domain 2"/>
    <property type="match status" value="1"/>
</dbReference>
<dbReference type="Gene3D" id="3.30.110.170">
    <property type="entry name" value="Protein of unknown function (DUF541), domain 1"/>
    <property type="match status" value="1"/>
</dbReference>
<reference evidence="2 3" key="1">
    <citation type="submission" date="2020-08" db="EMBL/GenBank/DDBJ databases">
        <title>Sequencing the genomes of 1000 actinobacteria strains.</title>
        <authorList>
            <person name="Klenk H.-P."/>
        </authorList>
    </citation>
    <scope>NUCLEOTIDE SEQUENCE [LARGE SCALE GENOMIC DNA]</scope>
    <source>
        <strain evidence="2 3">DSM 17945</strain>
    </source>
</reference>
<gene>
    <name evidence="2" type="ORF">HDA33_000281</name>
</gene>
<accession>A0A7W9JH24</accession>
<dbReference type="PANTHER" id="PTHR34387">
    <property type="entry name" value="SLR1258 PROTEIN"/>
    <property type="match status" value="1"/>
</dbReference>
<name>A0A7W9JH24_9MICC</name>
<keyword evidence="3" id="KW-1185">Reference proteome</keyword>
<dbReference type="Proteomes" id="UP000567246">
    <property type="component" value="Unassembled WGS sequence"/>
</dbReference>
<dbReference type="InterPro" id="IPR052022">
    <property type="entry name" value="26kDa_periplasmic_antigen"/>
</dbReference>
<dbReference type="Pfam" id="PF04402">
    <property type="entry name" value="SIMPL"/>
    <property type="match status" value="1"/>
</dbReference>
<dbReference type="RefSeq" id="WP_184170110.1">
    <property type="nucleotide sequence ID" value="NZ_BAABAG010000002.1"/>
</dbReference>
<dbReference type="AlphaFoldDB" id="A0A7W9JH24"/>
<evidence type="ECO:0000313" key="3">
    <source>
        <dbReference type="Proteomes" id="UP000567246"/>
    </source>
</evidence>
<feature type="region of interest" description="Disordered" evidence="1">
    <location>
        <begin position="56"/>
        <end position="89"/>
    </location>
</feature>
<dbReference type="GO" id="GO:0006974">
    <property type="term" value="P:DNA damage response"/>
    <property type="evidence" value="ECO:0007669"/>
    <property type="project" value="TreeGrafter"/>
</dbReference>
<feature type="compositionally biased region" description="Basic and acidic residues" evidence="1">
    <location>
        <begin position="76"/>
        <end position="89"/>
    </location>
</feature>
<dbReference type="InterPro" id="IPR007497">
    <property type="entry name" value="SIMPL/DUF541"/>
</dbReference>
<comment type="caution">
    <text evidence="2">The sequence shown here is derived from an EMBL/GenBank/DDBJ whole genome shotgun (WGS) entry which is preliminary data.</text>
</comment>